<organism evidence="2 3">
    <name type="scientific">Cladophialophora immunda</name>
    <dbReference type="NCBI Taxonomy" id="569365"/>
    <lineage>
        <taxon>Eukaryota</taxon>
        <taxon>Fungi</taxon>
        <taxon>Dikarya</taxon>
        <taxon>Ascomycota</taxon>
        <taxon>Pezizomycotina</taxon>
        <taxon>Eurotiomycetes</taxon>
        <taxon>Chaetothyriomycetidae</taxon>
        <taxon>Chaetothyriales</taxon>
        <taxon>Herpotrichiellaceae</taxon>
        <taxon>Cladophialophora</taxon>
    </lineage>
</organism>
<dbReference type="RefSeq" id="XP_016251875.1">
    <property type="nucleotide sequence ID" value="XM_016389973.1"/>
</dbReference>
<dbReference type="AlphaFoldDB" id="A0A0D2D7F2"/>
<dbReference type="GeneID" id="27342465"/>
<evidence type="ECO:0000313" key="3">
    <source>
        <dbReference type="Proteomes" id="UP000054466"/>
    </source>
</evidence>
<feature type="region of interest" description="Disordered" evidence="1">
    <location>
        <begin position="132"/>
        <end position="186"/>
    </location>
</feature>
<dbReference type="STRING" id="569365.A0A0D2D7F2"/>
<gene>
    <name evidence="2" type="ORF">PV07_03271</name>
</gene>
<dbReference type="Proteomes" id="UP000054466">
    <property type="component" value="Unassembled WGS sequence"/>
</dbReference>
<dbReference type="VEuPathDB" id="FungiDB:PV07_03271"/>
<feature type="compositionally biased region" description="Pro residues" evidence="1">
    <location>
        <begin position="140"/>
        <end position="155"/>
    </location>
</feature>
<dbReference type="OrthoDB" id="4153241at2759"/>
<name>A0A0D2D7F2_9EURO</name>
<sequence length="204" mass="22076">MSSEKQEASTKGEFKTGILDKGTSSTFLQRFCAWKPKCARKSAHAKLLTGPSPSESEVNSSSPNAVLFGPVQQYGQVPYLHPGQYASNTGITRAFKGHITTTVHGVETIMSTHEYLNHPQETRSAILNPRLRLDSGYYPNPIPPPPDAPPPPPPIDITTGKPKSESTKSCSEAGSAEKMSSMPPCKYSGFDRRRLDLFGLSPGS</sequence>
<evidence type="ECO:0000313" key="2">
    <source>
        <dbReference type="EMBL" id="KIW31659.1"/>
    </source>
</evidence>
<dbReference type="EMBL" id="KN847041">
    <property type="protein sequence ID" value="KIW31659.1"/>
    <property type="molecule type" value="Genomic_DNA"/>
</dbReference>
<protein>
    <submittedName>
        <fullName evidence="2">Uncharacterized protein</fullName>
    </submittedName>
</protein>
<keyword evidence="3" id="KW-1185">Reference proteome</keyword>
<evidence type="ECO:0000256" key="1">
    <source>
        <dbReference type="SAM" id="MobiDB-lite"/>
    </source>
</evidence>
<accession>A0A0D2D7F2</accession>
<dbReference type="HOGENOM" id="CLU_1294276_0_0_1"/>
<proteinExistence type="predicted"/>
<reference evidence="2 3" key="1">
    <citation type="submission" date="2015-01" db="EMBL/GenBank/DDBJ databases">
        <title>The Genome Sequence of Cladophialophora immunda CBS83496.</title>
        <authorList>
            <consortium name="The Broad Institute Genomics Platform"/>
            <person name="Cuomo C."/>
            <person name="de Hoog S."/>
            <person name="Gorbushina A."/>
            <person name="Stielow B."/>
            <person name="Teixiera M."/>
            <person name="Abouelleil A."/>
            <person name="Chapman S.B."/>
            <person name="Priest M."/>
            <person name="Young S.K."/>
            <person name="Wortman J."/>
            <person name="Nusbaum C."/>
            <person name="Birren B."/>
        </authorList>
    </citation>
    <scope>NUCLEOTIDE SEQUENCE [LARGE SCALE GENOMIC DNA]</scope>
    <source>
        <strain evidence="2 3">CBS 83496</strain>
    </source>
</reference>